<evidence type="ECO:0000256" key="1">
    <source>
        <dbReference type="ARBA" id="ARBA00006484"/>
    </source>
</evidence>
<proteinExistence type="inferred from homology"/>
<evidence type="ECO:0000313" key="5">
    <source>
        <dbReference type="Proteomes" id="UP000718278"/>
    </source>
</evidence>
<gene>
    <name evidence="4" type="ORF">IPV26_09945</name>
</gene>
<evidence type="ECO:0000256" key="2">
    <source>
        <dbReference type="ARBA" id="ARBA00023002"/>
    </source>
</evidence>
<dbReference type="SMART" id="SM00822">
    <property type="entry name" value="PKS_KR"/>
    <property type="match status" value="1"/>
</dbReference>
<name>A0ABS3K0W8_9HYPH</name>
<dbReference type="Proteomes" id="UP000718278">
    <property type="component" value="Unassembled WGS sequence"/>
</dbReference>
<protein>
    <submittedName>
        <fullName evidence="4">SDR family oxidoreductase</fullName>
    </submittedName>
</protein>
<dbReference type="PANTHER" id="PTHR42760:SF133">
    <property type="entry name" value="3-OXOACYL-[ACYL-CARRIER-PROTEIN] REDUCTASE"/>
    <property type="match status" value="1"/>
</dbReference>
<dbReference type="EMBL" id="JADIJS010000002">
    <property type="protein sequence ID" value="MBO1039980.1"/>
    <property type="molecule type" value="Genomic_DNA"/>
</dbReference>
<evidence type="ECO:0000259" key="3">
    <source>
        <dbReference type="SMART" id="SM00822"/>
    </source>
</evidence>
<accession>A0ABS3K0W8</accession>
<keyword evidence="2" id="KW-0560">Oxidoreductase</keyword>
<evidence type="ECO:0000313" key="4">
    <source>
        <dbReference type="EMBL" id="MBO1039980.1"/>
    </source>
</evidence>
<dbReference type="RefSeq" id="WP_207488559.1">
    <property type="nucleotide sequence ID" value="NZ_JADIJS010000002.1"/>
</dbReference>
<organism evidence="4 5">
    <name type="scientific">Brucella pituitosa</name>
    <dbReference type="NCBI Taxonomy" id="571256"/>
    <lineage>
        <taxon>Bacteria</taxon>
        <taxon>Pseudomonadati</taxon>
        <taxon>Pseudomonadota</taxon>
        <taxon>Alphaproteobacteria</taxon>
        <taxon>Hyphomicrobiales</taxon>
        <taxon>Brucellaceae</taxon>
        <taxon>Brucella/Ochrobactrum group</taxon>
        <taxon>Brucella</taxon>
    </lineage>
</organism>
<dbReference type="InterPro" id="IPR057326">
    <property type="entry name" value="KR_dom"/>
</dbReference>
<feature type="domain" description="Ketoreductase" evidence="3">
    <location>
        <begin position="7"/>
        <end position="181"/>
    </location>
</feature>
<comment type="caution">
    <text evidence="4">The sequence shown here is derived from an EMBL/GenBank/DDBJ whole genome shotgun (WGS) entry which is preliminary data.</text>
</comment>
<dbReference type="Pfam" id="PF13561">
    <property type="entry name" value="adh_short_C2"/>
    <property type="match status" value="1"/>
</dbReference>
<dbReference type="PRINTS" id="PR00080">
    <property type="entry name" value="SDRFAMILY"/>
</dbReference>
<dbReference type="InterPro" id="IPR036291">
    <property type="entry name" value="NAD(P)-bd_dom_sf"/>
</dbReference>
<reference evidence="4 5" key="1">
    <citation type="submission" date="2020-10" db="EMBL/GenBank/DDBJ databases">
        <title>Genomic characterization of underground lake bacteria from Wind Cave National Park: Insight into the archetypical LuxI/LuxR and identification of LuxR solos.</title>
        <authorList>
            <person name="Wengert P.C."/>
            <person name="Savka M.A."/>
        </authorList>
    </citation>
    <scope>NUCLEOTIDE SEQUENCE [LARGE SCALE GENOMIC DNA]</scope>
    <source>
        <strain evidence="4 5">SD316</strain>
    </source>
</reference>
<dbReference type="SUPFAM" id="SSF51735">
    <property type="entry name" value="NAD(P)-binding Rossmann-fold domains"/>
    <property type="match status" value="1"/>
</dbReference>
<comment type="similarity">
    <text evidence="1">Belongs to the short-chain dehydrogenases/reductases (SDR) family.</text>
</comment>
<dbReference type="PRINTS" id="PR00081">
    <property type="entry name" value="GDHRDH"/>
</dbReference>
<dbReference type="PANTHER" id="PTHR42760">
    <property type="entry name" value="SHORT-CHAIN DEHYDROGENASES/REDUCTASES FAMILY MEMBER"/>
    <property type="match status" value="1"/>
</dbReference>
<dbReference type="CDD" id="cd05233">
    <property type="entry name" value="SDR_c"/>
    <property type="match status" value="1"/>
</dbReference>
<sequence>MKKLNGKKAVVTGGSSGIGLATARRFIAEGAQVIITGRRQDAIDQALTELGEQAIGVQGDVGNLADLDRLVAEAEARLGKIDIYCANAGVNALVPFDQVSESMFDQLFTTNVKGVFFGLQKALPIMNDDGAIILVGSIASSHVMDRHNVYAGTKAAIRAFARYWAMELRHRGIRVNVLSPGPVKTPIVDSLGLNAEQLSALDITIADMIPMGRWGTAEELANAALFLASSDSSFMTASELFVDGGLAQV</sequence>
<keyword evidence="5" id="KW-1185">Reference proteome</keyword>
<dbReference type="InterPro" id="IPR002347">
    <property type="entry name" value="SDR_fam"/>
</dbReference>
<dbReference type="Gene3D" id="3.40.50.720">
    <property type="entry name" value="NAD(P)-binding Rossmann-like Domain"/>
    <property type="match status" value="1"/>
</dbReference>